<accession>A0A842JD98</accession>
<evidence type="ECO:0000256" key="1">
    <source>
        <dbReference type="ARBA" id="ARBA00022485"/>
    </source>
</evidence>
<evidence type="ECO:0000259" key="5">
    <source>
        <dbReference type="PROSITE" id="PS51379"/>
    </source>
</evidence>
<dbReference type="SUPFAM" id="SSF54862">
    <property type="entry name" value="4Fe-4S ferredoxins"/>
    <property type="match status" value="1"/>
</dbReference>
<evidence type="ECO:0000256" key="2">
    <source>
        <dbReference type="ARBA" id="ARBA00022723"/>
    </source>
</evidence>
<dbReference type="InterPro" id="IPR017896">
    <property type="entry name" value="4Fe4S_Fe-S-bd"/>
</dbReference>
<feature type="domain" description="4Fe-4S ferredoxin-type" evidence="5">
    <location>
        <begin position="4"/>
        <end position="34"/>
    </location>
</feature>
<dbReference type="GO" id="GO:0046872">
    <property type="term" value="F:metal ion binding"/>
    <property type="evidence" value="ECO:0007669"/>
    <property type="project" value="UniProtKB-KW"/>
</dbReference>
<reference evidence="6 7" key="1">
    <citation type="submission" date="2020-08" db="EMBL/GenBank/DDBJ databases">
        <authorList>
            <person name="Liu C."/>
            <person name="Sun Q."/>
        </authorList>
    </citation>
    <scope>NUCLEOTIDE SEQUENCE [LARGE SCALE GENOMIC DNA]</scope>
    <source>
        <strain evidence="6 7">N22</strain>
    </source>
</reference>
<evidence type="ECO:0000256" key="4">
    <source>
        <dbReference type="ARBA" id="ARBA00023014"/>
    </source>
</evidence>
<dbReference type="Pfam" id="PF12797">
    <property type="entry name" value="Fer4_2"/>
    <property type="match status" value="1"/>
</dbReference>
<dbReference type="InterPro" id="IPR050954">
    <property type="entry name" value="ET_IronSulfur_Cluster-Binding"/>
</dbReference>
<keyword evidence="3" id="KW-0408">Iron</keyword>
<evidence type="ECO:0000313" key="6">
    <source>
        <dbReference type="EMBL" id="MBC2890232.1"/>
    </source>
</evidence>
<dbReference type="PANTHER" id="PTHR43177:SF3">
    <property type="entry name" value="PROTEIN NRFC HOMOLOG"/>
    <property type="match status" value="1"/>
</dbReference>
<dbReference type="EMBL" id="JACMSE010000011">
    <property type="protein sequence ID" value="MBC2890232.1"/>
    <property type="molecule type" value="Genomic_DNA"/>
</dbReference>
<organism evidence="6 7">
    <name type="scientific">Gordonibacter massiliensis</name>
    <name type="common">ex Traore et al. 2017</name>
    <dbReference type="NCBI Taxonomy" id="1841863"/>
    <lineage>
        <taxon>Bacteria</taxon>
        <taxon>Bacillati</taxon>
        <taxon>Actinomycetota</taxon>
        <taxon>Coriobacteriia</taxon>
        <taxon>Eggerthellales</taxon>
        <taxon>Eggerthellaceae</taxon>
        <taxon>Gordonibacter</taxon>
    </lineage>
</organism>
<comment type="caution">
    <text evidence="6">The sequence shown here is derived from an EMBL/GenBank/DDBJ whole genome shotgun (WGS) entry which is preliminary data.</text>
</comment>
<gene>
    <name evidence="6" type="ORF">H7313_12910</name>
</gene>
<name>A0A842JD98_9ACTN</name>
<evidence type="ECO:0000313" key="7">
    <source>
        <dbReference type="Proteomes" id="UP000587396"/>
    </source>
</evidence>
<dbReference type="GO" id="GO:0051539">
    <property type="term" value="F:4 iron, 4 sulfur cluster binding"/>
    <property type="evidence" value="ECO:0007669"/>
    <property type="project" value="UniProtKB-KW"/>
</dbReference>
<keyword evidence="2" id="KW-0479">Metal-binding</keyword>
<sequence>MAGWGMLIDYEWCTGCHTCETACQMEHGFPVGQFGIKLTAVGPYEYAPDAWQLAYVPVPTDQCDFCADRVGRGKLPTCQHHCQAQCIEVGPLEELARKVTAKKKQVLFNR</sequence>
<dbReference type="PROSITE" id="PS51379">
    <property type="entry name" value="4FE4S_FER_2"/>
    <property type="match status" value="1"/>
</dbReference>
<dbReference type="AlphaFoldDB" id="A0A842JD98"/>
<dbReference type="Proteomes" id="UP000587396">
    <property type="component" value="Unassembled WGS sequence"/>
</dbReference>
<protein>
    <submittedName>
        <fullName evidence="6">4Fe-4S binding protein</fullName>
    </submittedName>
</protein>
<keyword evidence="7" id="KW-1185">Reference proteome</keyword>
<dbReference type="RefSeq" id="WP_185905972.1">
    <property type="nucleotide sequence ID" value="NZ_JAASIO010000014.1"/>
</dbReference>
<dbReference type="Gene3D" id="3.30.70.20">
    <property type="match status" value="1"/>
</dbReference>
<keyword evidence="4" id="KW-0411">Iron-sulfur</keyword>
<proteinExistence type="predicted"/>
<keyword evidence="1" id="KW-0004">4Fe-4S</keyword>
<evidence type="ECO:0000256" key="3">
    <source>
        <dbReference type="ARBA" id="ARBA00023004"/>
    </source>
</evidence>
<dbReference type="PANTHER" id="PTHR43177">
    <property type="entry name" value="PROTEIN NRFC"/>
    <property type="match status" value="1"/>
</dbReference>